<accession>A0ACC1IS97</accession>
<sequence length="177" mass="21950">PPAFAFDDTPRWEPPLLEPRLRHRRNLVRQRRWFLKALRRHAGMRMLGHKRVRVLAEWVDLGYWPYKFHVEVCESIAYANPWTFRALWEHVHPNEDFAAWFALALASIGQQQGHQQQQQNYQQQRQQQNYQQQRQQQNYQQQRQQQNYQQQRQQQQDQQNYQHQHQHQHQRQRQVDG</sequence>
<proteinExistence type="predicted"/>
<dbReference type="EMBL" id="JANBPG010000114">
    <property type="protein sequence ID" value="KAJ1899943.1"/>
    <property type="molecule type" value="Genomic_DNA"/>
</dbReference>
<protein>
    <submittedName>
        <fullName evidence="1">Uncharacterized protein</fullName>
    </submittedName>
</protein>
<comment type="caution">
    <text evidence="1">The sequence shown here is derived from an EMBL/GenBank/DDBJ whole genome shotgun (WGS) entry which is preliminary data.</text>
</comment>
<keyword evidence="2" id="KW-1185">Reference proteome</keyword>
<organism evidence="1 2">
    <name type="scientific">Kickxella alabastrina</name>
    <dbReference type="NCBI Taxonomy" id="61397"/>
    <lineage>
        <taxon>Eukaryota</taxon>
        <taxon>Fungi</taxon>
        <taxon>Fungi incertae sedis</taxon>
        <taxon>Zoopagomycota</taxon>
        <taxon>Kickxellomycotina</taxon>
        <taxon>Kickxellomycetes</taxon>
        <taxon>Kickxellales</taxon>
        <taxon>Kickxellaceae</taxon>
        <taxon>Kickxella</taxon>
    </lineage>
</organism>
<gene>
    <name evidence="1" type="ORF">LPJ66_001798</name>
</gene>
<name>A0ACC1IS97_9FUNG</name>
<reference evidence="1" key="1">
    <citation type="submission" date="2022-07" db="EMBL/GenBank/DDBJ databases">
        <title>Phylogenomic reconstructions and comparative analyses of Kickxellomycotina fungi.</title>
        <authorList>
            <person name="Reynolds N.K."/>
            <person name="Stajich J.E."/>
            <person name="Barry K."/>
            <person name="Grigoriev I.V."/>
            <person name="Crous P."/>
            <person name="Smith M.E."/>
        </authorList>
    </citation>
    <scope>NUCLEOTIDE SEQUENCE</scope>
    <source>
        <strain evidence="1">Benny 63K</strain>
    </source>
</reference>
<evidence type="ECO:0000313" key="2">
    <source>
        <dbReference type="Proteomes" id="UP001150581"/>
    </source>
</evidence>
<dbReference type="Proteomes" id="UP001150581">
    <property type="component" value="Unassembled WGS sequence"/>
</dbReference>
<feature type="non-terminal residue" evidence="1">
    <location>
        <position position="1"/>
    </location>
</feature>
<evidence type="ECO:0000313" key="1">
    <source>
        <dbReference type="EMBL" id="KAJ1899943.1"/>
    </source>
</evidence>